<dbReference type="SUPFAM" id="SSF56042">
    <property type="entry name" value="PurM C-terminal domain-like"/>
    <property type="match status" value="1"/>
</dbReference>
<dbReference type="GO" id="GO:0016747">
    <property type="term" value="F:acyltransferase activity, transferring groups other than amino-acyl groups"/>
    <property type="evidence" value="ECO:0007669"/>
    <property type="project" value="InterPro"/>
</dbReference>
<dbReference type="Gene3D" id="3.30.1330.10">
    <property type="entry name" value="PurM-like, N-terminal domain"/>
    <property type="match status" value="1"/>
</dbReference>
<feature type="domain" description="N-acetyltransferase" evidence="1">
    <location>
        <begin position="35"/>
        <end position="186"/>
    </location>
</feature>
<dbReference type="GO" id="GO:0009228">
    <property type="term" value="P:thiamine biosynthetic process"/>
    <property type="evidence" value="ECO:0007669"/>
    <property type="project" value="InterPro"/>
</dbReference>
<dbReference type="Pfam" id="PF02769">
    <property type="entry name" value="AIRS_C"/>
    <property type="match status" value="1"/>
</dbReference>
<dbReference type="SUPFAM" id="SSF55326">
    <property type="entry name" value="PurM N-terminal domain-like"/>
    <property type="match status" value="1"/>
</dbReference>
<dbReference type="Pfam" id="PF00586">
    <property type="entry name" value="AIRS"/>
    <property type="match status" value="1"/>
</dbReference>
<dbReference type="InterPro" id="IPR016188">
    <property type="entry name" value="PurM-like_N"/>
</dbReference>
<dbReference type="Proteomes" id="UP000194632">
    <property type="component" value="Unassembled WGS sequence"/>
</dbReference>
<dbReference type="Gene3D" id="3.40.630.30">
    <property type="match status" value="1"/>
</dbReference>
<dbReference type="NCBIfam" id="TIGR04050">
    <property type="entry name" value="MSMEG_0567_Cter"/>
    <property type="match status" value="1"/>
</dbReference>
<dbReference type="PANTHER" id="PTHR30270:SF0">
    <property type="entry name" value="THIAMINE-MONOPHOSPHATE KINASE"/>
    <property type="match status" value="1"/>
</dbReference>
<sequence length="488" mass="50847">MPAACCRRSEADVLSRGELSILSGLPRTTARSDFLITVADSPRDHTAYRALRHREFVERQALFEHTDLDDTDEDPRTTVLVATLPDGTIAGGVRIAPTPWAGSTYADIGWWFGSRLVVADPGLAAGIGPALVRAACAHVEQLGALRFDATVQDRYAPMFARLGWLDRGPGPRIEGRSHRKMRYPVDRIQRTVDGTKAVLAEALAPFADMPGGLGAAGFRGDDGVPLPGTDVIAACDAIIPSMIERDPEWAGWCSVLVNLNDLSAMGARPLGLLDAVGAPTTSHLTRIIRGISSAAGAWRTPVLGGHTQVGVPSALAVTALGTTPSPLPAGGGRVGDTVTLHADLGGSWRPGYHDRQWDSTSSRSSDELCAMASHLATVGPASAKDVSMAGIAGTLGMLAEASGTGAELDVMAVPRPGDASMGAWLTCFPGYAMLSTDRTGARRTGPTPAPVTTVDCGRLIAEPGVRLRWPDGETTVAVASTVTGLGAA</sequence>
<dbReference type="InterPro" id="IPR006283">
    <property type="entry name" value="ThiL-like"/>
</dbReference>
<dbReference type="GO" id="GO:0009030">
    <property type="term" value="F:thiamine-phosphate kinase activity"/>
    <property type="evidence" value="ECO:0007669"/>
    <property type="project" value="InterPro"/>
</dbReference>
<dbReference type="InterPro" id="IPR000182">
    <property type="entry name" value="GNAT_dom"/>
</dbReference>
<evidence type="ECO:0000313" key="2">
    <source>
        <dbReference type="EMBL" id="OUC76356.1"/>
    </source>
</evidence>
<dbReference type="AlphaFoldDB" id="A0A2C9ZIR3"/>
<evidence type="ECO:0000313" key="3">
    <source>
        <dbReference type="Proteomes" id="UP000194632"/>
    </source>
</evidence>
<evidence type="ECO:0000259" key="1">
    <source>
        <dbReference type="PROSITE" id="PS51186"/>
    </source>
</evidence>
<dbReference type="EMBL" id="NGFO01000034">
    <property type="protein sequence ID" value="OUC76356.1"/>
    <property type="molecule type" value="Genomic_DNA"/>
</dbReference>
<dbReference type="Gene3D" id="3.90.650.10">
    <property type="entry name" value="PurM-like C-terminal domain"/>
    <property type="match status" value="1"/>
</dbReference>
<dbReference type="PROSITE" id="PS51186">
    <property type="entry name" value="GNAT"/>
    <property type="match status" value="1"/>
</dbReference>
<dbReference type="InterPro" id="IPR010918">
    <property type="entry name" value="PurM-like_C_dom"/>
</dbReference>
<protein>
    <submittedName>
        <fullName evidence="2">AIR synthase</fullName>
    </submittedName>
</protein>
<reference evidence="2 3" key="1">
    <citation type="submission" date="2017-05" db="EMBL/GenBank/DDBJ databases">
        <title>Biotechnological potential of actinobacteria isolated from South African environments.</title>
        <authorList>
            <person name="Le Roes-Hill M."/>
            <person name="Prins A."/>
            <person name="Durrell K.A."/>
        </authorList>
    </citation>
    <scope>NUCLEOTIDE SEQUENCE [LARGE SCALE GENOMIC DNA]</scope>
    <source>
        <strain evidence="2">BS2</strain>
    </source>
</reference>
<organism evidence="2 3">
    <name type="scientific">Gordonia lacunae</name>
    <dbReference type="NCBI Taxonomy" id="417102"/>
    <lineage>
        <taxon>Bacteria</taxon>
        <taxon>Bacillati</taxon>
        <taxon>Actinomycetota</taxon>
        <taxon>Actinomycetes</taxon>
        <taxon>Mycobacteriales</taxon>
        <taxon>Gordoniaceae</taxon>
        <taxon>Gordonia</taxon>
    </lineage>
</organism>
<comment type="caution">
    <text evidence="2">The sequence shown here is derived from an EMBL/GenBank/DDBJ whole genome shotgun (WGS) entry which is preliminary data.</text>
</comment>
<dbReference type="STRING" id="417102.CA982_22140"/>
<keyword evidence="3" id="KW-1185">Reference proteome</keyword>
<dbReference type="InterPro" id="IPR016181">
    <property type="entry name" value="Acyl_CoA_acyltransferase"/>
</dbReference>
<name>A0A2C9ZIR3_9ACTN</name>
<dbReference type="SUPFAM" id="SSF55729">
    <property type="entry name" value="Acyl-CoA N-acyltransferases (Nat)"/>
    <property type="match status" value="1"/>
</dbReference>
<dbReference type="InterPro" id="IPR023911">
    <property type="entry name" value="MSMEG_0567/sll0787_C"/>
</dbReference>
<accession>A0A2C9ZIR3</accession>
<dbReference type="PANTHER" id="PTHR30270">
    <property type="entry name" value="THIAMINE-MONOPHOSPHATE KINASE"/>
    <property type="match status" value="1"/>
</dbReference>
<dbReference type="InterPro" id="IPR036921">
    <property type="entry name" value="PurM-like_N_sf"/>
</dbReference>
<proteinExistence type="predicted"/>
<dbReference type="InterPro" id="IPR036676">
    <property type="entry name" value="PurM-like_C_sf"/>
</dbReference>
<gene>
    <name evidence="2" type="ORF">CA982_22140</name>
</gene>